<dbReference type="Gramene" id="OMERI04G05540.1">
    <property type="protein sequence ID" value="OMERI04G05540.1"/>
    <property type="gene ID" value="OMERI04G05540"/>
</dbReference>
<dbReference type="eggNOG" id="ENOG502QTUY">
    <property type="taxonomic scope" value="Eukaryota"/>
</dbReference>
<organism evidence="2">
    <name type="scientific">Oryza meridionalis</name>
    <dbReference type="NCBI Taxonomy" id="40149"/>
    <lineage>
        <taxon>Eukaryota</taxon>
        <taxon>Viridiplantae</taxon>
        <taxon>Streptophyta</taxon>
        <taxon>Embryophyta</taxon>
        <taxon>Tracheophyta</taxon>
        <taxon>Spermatophyta</taxon>
        <taxon>Magnoliopsida</taxon>
        <taxon>Liliopsida</taxon>
        <taxon>Poales</taxon>
        <taxon>Poaceae</taxon>
        <taxon>BOP clade</taxon>
        <taxon>Oryzoideae</taxon>
        <taxon>Oryzeae</taxon>
        <taxon>Oryzinae</taxon>
        <taxon>Oryza</taxon>
    </lineage>
</organism>
<feature type="region of interest" description="Disordered" evidence="1">
    <location>
        <begin position="139"/>
        <end position="180"/>
    </location>
</feature>
<feature type="compositionally biased region" description="Pro residues" evidence="1">
    <location>
        <begin position="62"/>
        <end position="71"/>
    </location>
</feature>
<keyword evidence="3" id="KW-1185">Reference proteome</keyword>
<feature type="compositionally biased region" description="Polar residues" evidence="1">
    <location>
        <begin position="24"/>
        <end position="35"/>
    </location>
</feature>
<feature type="compositionally biased region" description="Pro residues" evidence="1">
    <location>
        <begin position="157"/>
        <end position="169"/>
    </location>
</feature>
<feature type="compositionally biased region" description="Polar residues" evidence="1">
    <location>
        <begin position="345"/>
        <end position="361"/>
    </location>
</feature>
<dbReference type="GO" id="GO:0006357">
    <property type="term" value="P:regulation of transcription by RNA polymerase II"/>
    <property type="evidence" value="ECO:0007669"/>
    <property type="project" value="TreeGrafter"/>
</dbReference>
<evidence type="ECO:0000313" key="2">
    <source>
        <dbReference type="EnsemblPlants" id="OMERI04G05540.1"/>
    </source>
</evidence>
<reference evidence="2" key="1">
    <citation type="submission" date="2015-04" db="UniProtKB">
        <authorList>
            <consortium name="EnsemblPlants"/>
        </authorList>
    </citation>
    <scope>IDENTIFICATION</scope>
</reference>
<feature type="compositionally biased region" description="Polar residues" evidence="1">
    <location>
        <begin position="170"/>
        <end position="180"/>
    </location>
</feature>
<feature type="compositionally biased region" description="Basic and acidic residues" evidence="1">
    <location>
        <begin position="323"/>
        <end position="338"/>
    </location>
</feature>
<name>A0A0E0DBY2_9ORYZ</name>
<dbReference type="CDD" id="cd22933">
    <property type="entry name" value="HFD_HFI1"/>
    <property type="match status" value="1"/>
</dbReference>
<dbReference type="STRING" id="40149.A0A0E0DBY2"/>
<accession>A0A0E0DBY2</accession>
<dbReference type="PANTHER" id="PTHR21277">
    <property type="entry name" value="TRANSCRIPTIONAL ADAPTER 1"/>
    <property type="match status" value="1"/>
</dbReference>
<reference evidence="2" key="2">
    <citation type="submission" date="2018-05" db="EMBL/GenBank/DDBJ databases">
        <title>OmerRS3 (Oryza meridionalis Reference Sequence Version 3).</title>
        <authorList>
            <person name="Zhang J."/>
            <person name="Kudrna D."/>
            <person name="Lee S."/>
            <person name="Talag J."/>
            <person name="Welchert J."/>
            <person name="Wing R.A."/>
        </authorList>
    </citation>
    <scope>NUCLEOTIDE SEQUENCE [LARGE SCALE GENOMIC DNA]</scope>
    <source>
        <strain evidence="2">cv. OR44</strain>
    </source>
</reference>
<evidence type="ECO:0000256" key="1">
    <source>
        <dbReference type="SAM" id="MobiDB-lite"/>
    </source>
</evidence>
<dbReference type="HOGENOM" id="CLU_038016_2_0_1"/>
<dbReference type="Proteomes" id="UP000008021">
    <property type="component" value="Chromosome 4"/>
</dbReference>
<feature type="region of interest" description="Disordered" evidence="1">
    <location>
        <begin position="316"/>
        <end position="365"/>
    </location>
</feature>
<dbReference type="PANTHER" id="PTHR21277:SF22">
    <property type="entry name" value="TRANSCRIPTIONAL REGULATOR OF RNA POLII SAGA SUBUNIT"/>
    <property type="match status" value="1"/>
</dbReference>
<sequence>MREARQRRGKEEPHYNIESRPRRTNTNKQLHTQAPPQAKARETTPTNAAASNLHLLLRRGRLPPPPPPPPSSSSAAAPARTHYPLVLTPGHPSSLPSLHDGQRASGGTHASAAASSASAASASASAAAAAAGDRLPASLRVPTRAARGSCSRDMPSSTPPSVQPAPTVQPLPSSTAGQSTRIDLREIKSNIIKRIGPGRAKKYFQHLERFLSSKLNKNEFDKLCLVTLGRENLPLHNHLIRSILHNACRANGPPAIDAPKLAGDVSKSEQILHPVWNNGNVSIQHVKDNRSLTIEQEGAPIIRENGAPNFSDLKRRQQVQNSEHAEPRNKRLHYEKEPPSFLEPSHSNGPSAISYGENSGGENIHRIQGPVRAPLGIQFSPVNFGGIQKSSAIASVPPNDSSVSCYELGELCDTMLLSKRMEKNAEAAGLEGVSVECANLLNNGVDVFLKQLIGSCVQLVGTRSQLGKLSHASLKQQLSRKLINGVSLKNHVHGQGIIIPTGPNSISIQDLKAVSELSPHLLGVNASLLREKINSYD</sequence>
<feature type="compositionally biased region" description="Basic and acidic residues" evidence="1">
    <location>
        <begin position="1"/>
        <end position="21"/>
    </location>
</feature>
<dbReference type="InterPro" id="IPR024738">
    <property type="entry name" value="Hfi1/Tada1"/>
</dbReference>
<evidence type="ECO:0008006" key="4">
    <source>
        <dbReference type="Google" id="ProtNLM"/>
    </source>
</evidence>
<dbReference type="Pfam" id="PF12767">
    <property type="entry name" value="SAGA-Tad1"/>
    <property type="match status" value="1"/>
</dbReference>
<proteinExistence type="predicted"/>
<dbReference type="EnsemblPlants" id="OMERI04G05540.1">
    <property type="protein sequence ID" value="OMERI04G05540.1"/>
    <property type="gene ID" value="OMERI04G05540"/>
</dbReference>
<feature type="region of interest" description="Disordered" evidence="1">
    <location>
        <begin position="1"/>
        <end position="112"/>
    </location>
</feature>
<dbReference type="GO" id="GO:0000124">
    <property type="term" value="C:SAGA complex"/>
    <property type="evidence" value="ECO:0007669"/>
    <property type="project" value="TreeGrafter"/>
</dbReference>
<protein>
    <recommendedName>
        <fullName evidence="4">Transcriptional coactivator Hfi1/Transcriptional adapter 1</fullName>
    </recommendedName>
</protein>
<dbReference type="AlphaFoldDB" id="A0A0E0DBY2"/>
<dbReference type="GO" id="GO:0003713">
    <property type="term" value="F:transcription coactivator activity"/>
    <property type="evidence" value="ECO:0007669"/>
    <property type="project" value="TreeGrafter"/>
</dbReference>
<evidence type="ECO:0000313" key="3">
    <source>
        <dbReference type="Proteomes" id="UP000008021"/>
    </source>
</evidence>